<dbReference type="KEGG" id="nev:NTE_02881"/>
<dbReference type="Gene3D" id="3.30.70.120">
    <property type="match status" value="1"/>
</dbReference>
<dbReference type="STRING" id="1459636.NTE_02881"/>
<evidence type="ECO:0000313" key="2">
    <source>
        <dbReference type="EMBL" id="AIF84919.1"/>
    </source>
</evidence>
<dbReference type="eggNOG" id="arCOG04967">
    <property type="taxonomic scope" value="Archaea"/>
</dbReference>
<evidence type="ECO:0000256" key="1">
    <source>
        <dbReference type="ARBA" id="ARBA00010554"/>
    </source>
</evidence>
<dbReference type="RefSeq" id="WP_148701409.1">
    <property type="nucleotide sequence ID" value="NZ_CP007174.1"/>
</dbReference>
<accession>A0A075N094</accession>
<dbReference type="GeneID" id="41598561"/>
<dbReference type="InterPro" id="IPR003793">
    <property type="entry name" value="UPF0166"/>
</dbReference>
<keyword evidence="3" id="KW-1185">Reference proteome</keyword>
<dbReference type="AlphaFoldDB" id="A0A075N094"/>
<dbReference type="InterPro" id="IPR015867">
    <property type="entry name" value="N-reg_PII/ATP_PRibTrfase_C"/>
</dbReference>
<protein>
    <submittedName>
        <fullName evidence="2">Uncharacterized protein</fullName>
    </submittedName>
</protein>
<comment type="similarity">
    <text evidence="1">Belongs to the UPF0166 family.</text>
</comment>
<proteinExistence type="inferred from homology"/>
<dbReference type="PANTHER" id="PTHR35983">
    <property type="entry name" value="UPF0166 PROTEIN TM_0021"/>
    <property type="match status" value="1"/>
</dbReference>
<gene>
    <name evidence="2" type="ORF">NTE_02881</name>
</gene>
<sequence length="103" mass="11629">MKMKMWTLTIIFKRNDEVRGKKLYIKLLDFLKDAGILGATVWTGVDGFGKRGRSSTKLEGITVNMPVLIEIIDERSKIEPILPQIKRMVGDNGILTIQEVLAL</sequence>
<dbReference type="HOGENOM" id="CLU_146749_2_0_2"/>
<organism evidence="2 3">
    <name type="scientific">Candidatus Nitrososphaera evergladensis SR1</name>
    <dbReference type="NCBI Taxonomy" id="1459636"/>
    <lineage>
        <taxon>Archaea</taxon>
        <taxon>Nitrososphaerota</taxon>
        <taxon>Nitrososphaeria</taxon>
        <taxon>Nitrososphaerales</taxon>
        <taxon>Nitrososphaeraceae</taxon>
        <taxon>Nitrososphaera</taxon>
    </lineage>
</organism>
<evidence type="ECO:0000313" key="3">
    <source>
        <dbReference type="Proteomes" id="UP000028194"/>
    </source>
</evidence>
<dbReference type="Pfam" id="PF02641">
    <property type="entry name" value="DUF190"/>
    <property type="match status" value="1"/>
</dbReference>
<reference evidence="2 3" key="1">
    <citation type="journal article" date="2014" name="PLoS ONE">
        <title>Genome Sequence of Candidatus Nitrososphaera evergladensis from Group I.1b Enriched from Everglades Soil Reveals Novel Genomic Features of the Ammonia-Oxidizing Archaea.</title>
        <authorList>
            <person name="Zhalnina K.V."/>
            <person name="Dias R."/>
            <person name="Leonard M.T."/>
            <person name="Dorr de Quadros P."/>
            <person name="Camargo F.A."/>
            <person name="Drew J.C."/>
            <person name="Farmerie W.G."/>
            <person name="Daroub S.H."/>
            <person name="Triplett E.W."/>
        </authorList>
    </citation>
    <scope>NUCLEOTIDE SEQUENCE [LARGE SCALE GENOMIC DNA]</scope>
    <source>
        <strain evidence="2 3">SR1</strain>
    </source>
</reference>
<name>A0A075N094_9ARCH</name>
<dbReference type="PANTHER" id="PTHR35983:SF1">
    <property type="entry name" value="UPF0166 PROTEIN TM_0021"/>
    <property type="match status" value="1"/>
</dbReference>
<dbReference type="SUPFAM" id="SSF54913">
    <property type="entry name" value="GlnB-like"/>
    <property type="match status" value="1"/>
</dbReference>
<dbReference type="Proteomes" id="UP000028194">
    <property type="component" value="Chromosome"/>
</dbReference>
<dbReference type="EMBL" id="CP007174">
    <property type="protein sequence ID" value="AIF84919.1"/>
    <property type="molecule type" value="Genomic_DNA"/>
</dbReference>
<dbReference type="OrthoDB" id="8505at2157"/>
<dbReference type="InterPro" id="IPR011322">
    <property type="entry name" value="N-reg_PII-like_a/b"/>
</dbReference>